<dbReference type="EMBL" id="AZHX01000948">
    <property type="protein sequence ID" value="ETX05461.1"/>
    <property type="molecule type" value="Genomic_DNA"/>
</dbReference>
<protein>
    <recommendedName>
        <fullName evidence="1">Pyridoxamine 5'-phosphate oxidase N-terminal domain-containing protein</fullName>
    </recommendedName>
</protein>
<proteinExistence type="predicted"/>
<dbReference type="InterPro" id="IPR011576">
    <property type="entry name" value="Pyridox_Oxase_N"/>
</dbReference>
<dbReference type="Pfam" id="PF01243">
    <property type="entry name" value="PNPOx_N"/>
    <property type="match status" value="1"/>
</dbReference>
<dbReference type="PANTHER" id="PTHR40660:SF1">
    <property type="entry name" value="5'-PHOSPHATE OXIDASE PUTATIVE DOMAIN-CONTAINING PROTEIN-RELATED"/>
    <property type="match status" value="1"/>
</dbReference>
<dbReference type="HOGENOM" id="CLU_118461_0_0_7"/>
<feature type="domain" description="Pyridoxamine 5'-phosphate oxidase N-terminal" evidence="1">
    <location>
        <begin position="4"/>
        <end position="87"/>
    </location>
</feature>
<dbReference type="Proteomes" id="UP000019140">
    <property type="component" value="Unassembled WGS sequence"/>
</dbReference>
<reference evidence="2 3" key="1">
    <citation type="journal article" date="2014" name="Nature">
        <title>An environmental bacterial taxon with a large and distinct metabolic repertoire.</title>
        <authorList>
            <person name="Wilson M.C."/>
            <person name="Mori T."/>
            <person name="Ruckert C."/>
            <person name="Uria A.R."/>
            <person name="Helf M.J."/>
            <person name="Takada K."/>
            <person name="Gernert C."/>
            <person name="Steffens U.A."/>
            <person name="Heycke N."/>
            <person name="Schmitt S."/>
            <person name="Rinke C."/>
            <person name="Helfrich E.J."/>
            <person name="Brachmann A.O."/>
            <person name="Gurgui C."/>
            <person name="Wakimoto T."/>
            <person name="Kracht M."/>
            <person name="Crusemann M."/>
            <person name="Hentschel U."/>
            <person name="Abe I."/>
            <person name="Matsunaga S."/>
            <person name="Kalinowski J."/>
            <person name="Takeyama H."/>
            <person name="Piel J."/>
        </authorList>
    </citation>
    <scope>NUCLEOTIDE SEQUENCE [LARGE SCALE GENOMIC DNA]</scope>
    <source>
        <strain evidence="3">TSY2</strain>
    </source>
</reference>
<organism evidence="2 3">
    <name type="scientific">Candidatus Entotheonella gemina</name>
    <dbReference type="NCBI Taxonomy" id="1429439"/>
    <lineage>
        <taxon>Bacteria</taxon>
        <taxon>Pseudomonadati</taxon>
        <taxon>Nitrospinota/Tectimicrobiota group</taxon>
        <taxon>Candidatus Tectimicrobiota</taxon>
        <taxon>Candidatus Entotheonellia</taxon>
        <taxon>Candidatus Entotheonellales</taxon>
        <taxon>Candidatus Entotheonellaceae</taxon>
        <taxon>Candidatus Entotheonella</taxon>
    </lineage>
</organism>
<accession>W4M6B0</accession>
<evidence type="ECO:0000313" key="2">
    <source>
        <dbReference type="EMBL" id="ETX05461.1"/>
    </source>
</evidence>
<name>W4M6B0_9BACT</name>
<dbReference type="Gene3D" id="2.30.110.10">
    <property type="entry name" value="Electron Transport, Fmn-binding Protein, Chain A"/>
    <property type="match status" value="1"/>
</dbReference>
<dbReference type="AlphaFoldDB" id="W4M6B0"/>
<gene>
    <name evidence="2" type="ORF">ETSY2_22795</name>
</gene>
<evidence type="ECO:0000313" key="3">
    <source>
        <dbReference type="Proteomes" id="UP000019140"/>
    </source>
</evidence>
<dbReference type="SUPFAM" id="SSF50475">
    <property type="entry name" value="FMN-binding split barrel"/>
    <property type="match status" value="1"/>
</dbReference>
<keyword evidence="3" id="KW-1185">Reference proteome</keyword>
<evidence type="ECO:0000259" key="1">
    <source>
        <dbReference type="Pfam" id="PF01243"/>
    </source>
</evidence>
<comment type="caution">
    <text evidence="2">The sequence shown here is derived from an EMBL/GenBank/DDBJ whole genome shotgun (WGS) entry which is preliminary data.</text>
</comment>
<dbReference type="PANTHER" id="PTHR40660">
    <property type="entry name" value="5'-PHOSPHATE OXIDASE PUTATIVE DOMAIN-CONTAINING PROTEIN-RELATED"/>
    <property type="match status" value="1"/>
</dbReference>
<sequence>MGILTDDMKRVIAEQKIGYVATVCADGTPNLSPKATMLVLDDDHIMFADIRSPNTAENLACMPVLEMNFIDLFSRKGYRFKGTAQYAAQGTPAYGNLLPHFEPWGELCSTFRGIITVAVERALPVTSPAYDRGATEEGLRPEWQAYYLGLAETSGHSQR</sequence>
<dbReference type="InterPro" id="IPR012349">
    <property type="entry name" value="Split_barrel_FMN-bd"/>
</dbReference>